<dbReference type="InterPro" id="IPR015590">
    <property type="entry name" value="Aldehyde_DH_dom"/>
</dbReference>
<gene>
    <name evidence="4" type="ORF">SAMN04488544_2264</name>
</gene>
<dbReference type="PANTHER" id="PTHR43353:SF5">
    <property type="entry name" value="SUCCINATE-SEMIALDEHYDE DEHYDROGENASE, MITOCHONDRIAL"/>
    <property type="match status" value="1"/>
</dbReference>
<organism evidence="4 5">
    <name type="scientific">Microlunatus sagamiharensis</name>
    <dbReference type="NCBI Taxonomy" id="546874"/>
    <lineage>
        <taxon>Bacteria</taxon>
        <taxon>Bacillati</taxon>
        <taxon>Actinomycetota</taxon>
        <taxon>Actinomycetes</taxon>
        <taxon>Propionibacteriales</taxon>
        <taxon>Propionibacteriaceae</taxon>
        <taxon>Microlunatus</taxon>
    </lineage>
</organism>
<dbReference type="STRING" id="546874.SAMN04488544_2264"/>
<dbReference type="InterPro" id="IPR016162">
    <property type="entry name" value="Ald_DH_N"/>
</dbReference>
<protein>
    <submittedName>
        <fullName evidence="4">Succinate semialdehyde dehydrogenase</fullName>
    </submittedName>
</protein>
<feature type="domain" description="Aldehyde dehydrogenase" evidence="3">
    <location>
        <begin position="24"/>
        <end position="479"/>
    </location>
</feature>
<dbReference type="Pfam" id="PF00171">
    <property type="entry name" value="Aldedh"/>
    <property type="match status" value="1"/>
</dbReference>
<sequence length="486" mass="50322">MTAMSTMSTKSEMPEPRNLVAGRWVSGGEPSVAVVNPADGQVLTTIPDTAAEGVDEAVRAARAALPAWRSTTPFQRAAVLHRLATAVRGDLEPLARLITLEMGKPIGEARGETAKLADAFDYYAEEGVRVYGETIPNEQAGVTSIVRHEPVGVVGAITPWNYPLELIGWKLAAALAAGCTIVVKPSEYTPSSAVRLFGLLAGAGVPDGVANLVLGAGTAGRALASHPDLDKLAFTGSGATGAAITRSLAKAILTSMELGGSCPQIVTASADLDEAVAGCARRGFRNAGQICIAINRVYVQREVHAAFVDKLTAAVAALSVGPGLDDPDVGPVTNAEIRDRCAAHVEDAVARGAQVRAGGHSPSDLEGTWFSPTVVDDVPPDSLLGSQETFGPVVGVTPYDTAEEAIALANGTDAGLAAYLYARDLGEVFSIGHALEFGNVAVNNPDAGIMNAPYGGRKGSGHGSEHGREGLHAYLQVKHLRIRYGQ</sequence>
<dbReference type="InterPro" id="IPR016160">
    <property type="entry name" value="Ald_DH_CS_CYS"/>
</dbReference>
<dbReference type="InterPro" id="IPR016163">
    <property type="entry name" value="Ald_DH_C"/>
</dbReference>
<reference evidence="5" key="1">
    <citation type="submission" date="2016-10" db="EMBL/GenBank/DDBJ databases">
        <authorList>
            <person name="Varghese N."/>
            <person name="Submissions S."/>
        </authorList>
    </citation>
    <scope>NUCLEOTIDE SEQUENCE [LARGE SCALE GENOMIC DNA]</scope>
    <source>
        <strain evidence="5">DSM 21743</strain>
    </source>
</reference>
<dbReference type="FunFam" id="3.40.605.10:FF:000007">
    <property type="entry name" value="NAD/NADP-dependent betaine aldehyde dehydrogenase"/>
    <property type="match status" value="1"/>
</dbReference>
<evidence type="ECO:0000313" key="4">
    <source>
        <dbReference type="EMBL" id="SDU93816.1"/>
    </source>
</evidence>
<dbReference type="SUPFAM" id="SSF53720">
    <property type="entry name" value="ALDH-like"/>
    <property type="match status" value="1"/>
</dbReference>
<dbReference type="EMBL" id="LT629799">
    <property type="protein sequence ID" value="SDU93816.1"/>
    <property type="molecule type" value="Genomic_DNA"/>
</dbReference>
<accession>A0A1H2MMU5</accession>
<keyword evidence="2" id="KW-0560">Oxidoreductase</keyword>
<dbReference type="GO" id="GO:0016620">
    <property type="term" value="F:oxidoreductase activity, acting on the aldehyde or oxo group of donors, NAD or NADP as acceptor"/>
    <property type="evidence" value="ECO:0007669"/>
    <property type="project" value="InterPro"/>
</dbReference>
<dbReference type="Gene3D" id="3.40.309.10">
    <property type="entry name" value="Aldehyde Dehydrogenase, Chain A, domain 2"/>
    <property type="match status" value="1"/>
</dbReference>
<dbReference type="PROSITE" id="PS00070">
    <property type="entry name" value="ALDEHYDE_DEHYDR_CYS"/>
    <property type="match status" value="1"/>
</dbReference>
<comment type="similarity">
    <text evidence="1">Belongs to the aldehyde dehydrogenase family.</text>
</comment>
<evidence type="ECO:0000259" key="3">
    <source>
        <dbReference type="Pfam" id="PF00171"/>
    </source>
</evidence>
<evidence type="ECO:0000256" key="1">
    <source>
        <dbReference type="ARBA" id="ARBA00009986"/>
    </source>
</evidence>
<keyword evidence="5" id="KW-1185">Reference proteome</keyword>
<dbReference type="Gene3D" id="3.40.605.10">
    <property type="entry name" value="Aldehyde Dehydrogenase, Chain A, domain 1"/>
    <property type="match status" value="1"/>
</dbReference>
<dbReference type="AlphaFoldDB" id="A0A1H2MMU5"/>
<name>A0A1H2MMU5_9ACTN</name>
<dbReference type="PANTHER" id="PTHR43353">
    <property type="entry name" value="SUCCINATE-SEMIALDEHYDE DEHYDROGENASE, MITOCHONDRIAL"/>
    <property type="match status" value="1"/>
</dbReference>
<dbReference type="Proteomes" id="UP000198825">
    <property type="component" value="Chromosome I"/>
</dbReference>
<dbReference type="InterPro" id="IPR016161">
    <property type="entry name" value="Ald_DH/histidinol_DH"/>
</dbReference>
<evidence type="ECO:0000313" key="5">
    <source>
        <dbReference type="Proteomes" id="UP000198825"/>
    </source>
</evidence>
<proteinExistence type="inferred from homology"/>
<evidence type="ECO:0000256" key="2">
    <source>
        <dbReference type="ARBA" id="ARBA00023002"/>
    </source>
</evidence>
<dbReference type="InterPro" id="IPR050740">
    <property type="entry name" value="Aldehyde_DH_Superfamily"/>
</dbReference>